<proteinExistence type="inferred from homology"/>
<evidence type="ECO:0000256" key="3">
    <source>
        <dbReference type="ARBA" id="ARBA00022989"/>
    </source>
</evidence>
<dbReference type="InterPro" id="IPR052337">
    <property type="entry name" value="SAT4-like"/>
</dbReference>
<keyword evidence="10" id="KW-1185">Reference proteome</keyword>
<evidence type="ECO:0000256" key="4">
    <source>
        <dbReference type="ARBA" id="ARBA00023136"/>
    </source>
</evidence>
<feature type="transmembrane region" description="Helical" evidence="7">
    <location>
        <begin position="34"/>
        <end position="53"/>
    </location>
</feature>
<feature type="transmembrane region" description="Helical" evidence="7">
    <location>
        <begin position="6"/>
        <end position="22"/>
    </location>
</feature>
<evidence type="ECO:0000256" key="6">
    <source>
        <dbReference type="SAM" id="MobiDB-lite"/>
    </source>
</evidence>
<dbReference type="OrthoDB" id="4329349at2759"/>
<evidence type="ECO:0000259" key="8">
    <source>
        <dbReference type="Pfam" id="PF20684"/>
    </source>
</evidence>
<dbReference type="PANTHER" id="PTHR33048">
    <property type="entry name" value="PTH11-LIKE INTEGRAL MEMBRANE PROTEIN (AFU_ORTHOLOGUE AFUA_5G11245)"/>
    <property type="match status" value="1"/>
</dbReference>
<dbReference type="HOGENOM" id="CLU_1396312_0_0_1"/>
<dbReference type="EMBL" id="KB706604">
    <property type="protein sequence ID" value="EMR66688.1"/>
    <property type="molecule type" value="Genomic_DNA"/>
</dbReference>
<evidence type="ECO:0000256" key="7">
    <source>
        <dbReference type="SAM" id="Phobius"/>
    </source>
</evidence>
<dbReference type="InterPro" id="IPR049326">
    <property type="entry name" value="Rhodopsin_dom_fungi"/>
</dbReference>
<dbReference type="AlphaFoldDB" id="M7SQE1"/>
<reference evidence="10" key="1">
    <citation type="journal article" date="2013" name="Genome Announc.">
        <title>Draft genome sequence of the grapevine dieback fungus Eutypa lata UCR-EL1.</title>
        <authorList>
            <person name="Blanco-Ulate B."/>
            <person name="Rolshausen P.E."/>
            <person name="Cantu D."/>
        </authorList>
    </citation>
    <scope>NUCLEOTIDE SEQUENCE [LARGE SCALE GENOMIC DNA]</scope>
    <source>
        <strain evidence="10">UCR-EL1</strain>
    </source>
</reference>
<dbReference type="Pfam" id="PF20684">
    <property type="entry name" value="Fung_rhodopsin"/>
    <property type="match status" value="1"/>
</dbReference>
<accession>M7SQE1</accession>
<evidence type="ECO:0000256" key="1">
    <source>
        <dbReference type="ARBA" id="ARBA00004141"/>
    </source>
</evidence>
<dbReference type="KEGG" id="ela:UCREL1_6327"/>
<feature type="domain" description="Rhodopsin" evidence="8">
    <location>
        <begin position="4"/>
        <end position="91"/>
    </location>
</feature>
<feature type="region of interest" description="Disordered" evidence="6">
    <location>
        <begin position="105"/>
        <end position="177"/>
    </location>
</feature>
<gene>
    <name evidence="9" type="ORF">UCREL1_6327</name>
</gene>
<keyword evidence="3 7" id="KW-1133">Transmembrane helix</keyword>
<comment type="similarity">
    <text evidence="5">Belongs to the SAT4 family.</text>
</comment>
<keyword evidence="4 7" id="KW-0472">Membrane</keyword>
<feature type="compositionally biased region" description="Polar residues" evidence="6">
    <location>
        <begin position="158"/>
        <end position="171"/>
    </location>
</feature>
<protein>
    <recommendedName>
        <fullName evidence="8">Rhodopsin domain-containing protein</fullName>
    </recommendedName>
</protein>
<keyword evidence="2 7" id="KW-0812">Transmembrane</keyword>
<evidence type="ECO:0000313" key="10">
    <source>
        <dbReference type="Proteomes" id="UP000012174"/>
    </source>
</evidence>
<dbReference type="GO" id="GO:0016020">
    <property type="term" value="C:membrane"/>
    <property type="evidence" value="ECO:0007669"/>
    <property type="project" value="UniProtKB-SubCell"/>
</dbReference>
<organism evidence="9 10">
    <name type="scientific">Eutypa lata (strain UCR-EL1)</name>
    <name type="common">Grapevine dieback disease fungus</name>
    <name type="synonym">Eutypa armeniacae</name>
    <dbReference type="NCBI Taxonomy" id="1287681"/>
    <lineage>
        <taxon>Eukaryota</taxon>
        <taxon>Fungi</taxon>
        <taxon>Dikarya</taxon>
        <taxon>Ascomycota</taxon>
        <taxon>Pezizomycotina</taxon>
        <taxon>Sordariomycetes</taxon>
        <taxon>Xylariomycetidae</taxon>
        <taxon>Xylariales</taxon>
        <taxon>Diatrypaceae</taxon>
        <taxon>Eutypa</taxon>
    </lineage>
</organism>
<evidence type="ECO:0000313" key="9">
    <source>
        <dbReference type="EMBL" id="EMR66688.1"/>
    </source>
</evidence>
<dbReference type="Proteomes" id="UP000012174">
    <property type="component" value="Unassembled WGS sequence"/>
</dbReference>
<comment type="subcellular location">
    <subcellularLocation>
        <location evidence="1">Membrane</location>
        <topology evidence="1">Multi-pass membrane protein</topology>
    </subcellularLocation>
</comment>
<name>M7SQE1_EUTLA</name>
<sequence length="195" mass="21429">MYPILSIISDLGIMAIPLPLLWQAQLPIGRKLILGVFFASGIFIIIATLLRTFYALRSLTDLLIATQWATREYLITAIVVSAPAIKPLFSRRLWGLKTSKNRSGHGYGSYQNSHGSGLRPTKTSKVDGHSTVVESRGRDHSESSGAGKGNSPMIRLPSETSQERLANYNGSSDEETGINVTDTYMVSSYDHQEKI</sequence>
<dbReference type="PANTHER" id="PTHR33048:SF152">
    <property type="entry name" value="INTEGRAL MEMBRANE PROTEIN"/>
    <property type="match status" value="1"/>
</dbReference>
<evidence type="ECO:0000256" key="2">
    <source>
        <dbReference type="ARBA" id="ARBA00022692"/>
    </source>
</evidence>
<evidence type="ECO:0000256" key="5">
    <source>
        <dbReference type="ARBA" id="ARBA00038359"/>
    </source>
</evidence>